<evidence type="ECO:0000313" key="6">
    <source>
        <dbReference type="Proteomes" id="UP000824469"/>
    </source>
</evidence>
<proteinExistence type="predicted"/>
<dbReference type="GO" id="GO:0003677">
    <property type="term" value="F:DNA binding"/>
    <property type="evidence" value="ECO:0007669"/>
    <property type="project" value="InterPro"/>
</dbReference>
<feature type="domain" description="HTH myb-type" evidence="4">
    <location>
        <begin position="19"/>
        <end position="79"/>
    </location>
</feature>
<dbReference type="Proteomes" id="UP000824469">
    <property type="component" value="Unassembled WGS sequence"/>
</dbReference>
<evidence type="ECO:0000256" key="1">
    <source>
        <dbReference type="ARBA" id="ARBA00023015"/>
    </source>
</evidence>
<keyword evidence="2" id="KW-0804">Transcription</keyword>
<keyword evidence="6" id="KW-1185">Reference proteome</keyword>
<comment type="caution">
    <text evidence="5">The sequence shown here is derived from an EMBL/GenBank/DDBJ whole genome shotgun (WGS) entry which is preliminary data.</text>
</comment>
<dbReference type="NCBIfam" id="TIGR01557">
    <property type="entry name" value="myb_SHAQKYF"/>
    <property type="match status" value="1"/>
</dbReference>
<dbReference type="PROSITE" id="PS51294">
    <property type="entry name" value="HTH_MYB"/>
    <property type="match status" value="1"/>
</dbReference>
<dbReference type="Pfam" id="PF00249">
    <property type="entry name" value="Myb_DNA-binding"/>
    <property type="match status" value="1"/>
</dbReference>
<dbReference type="InterPro" id="IPR009057">
    <property type="entry name" value="Homeodomain-like_sf"/>
</dbReference>
<name>A0AA38C2M3_TAXCH</name>
<organism evidence="5 6">
    <name type="scientific">Taxus chinensis</name>
    <name type="common">Chinese yew</name>
    <name type="synonym">Taxus wallichiana var. chinensis</name>
    <dbReference type="NCBI Taxonomy" id="29808"/>
    <lineage>
        <taxon>Eukaryota</taxon>
        <taxon>Viridiplantae</taxon>
        <taxon>Streptophyta</taxon>
        <taxon>Embryophyta</taxon>
        <taxon>Tracheophyta</taxon>
        <taxon>Spermatophyta</taxon>
        <taxon>Pinopsida</taxon>
        <taxon>Pinidae</taxon>
        <taxon>Conifers II</taxon>
        <taxon>Cupressales</taxon>
        <taxon>Taxaceae</taxon>
        <taxon>Taxus</taxon>
    </lineage>
</organism>
<dbReference type="InterPro" id="IPR006447">
    <property type="entry name" value="Myb_dom_plants"/>
</dbReference>
<accession>A0AA38C2M3</accession>
<reference evidence="5 6" key="1">
    <citation type="journal article" date="2021" name="Nat. Plants">
        <title>The Taxus genome provides insights into paclitaxel biosynthesis.</title>
        <authorList>
            <person name="Xiong X."/>
            <person name="Gou J."/>
            <person name="Liao Q."/>
            <person name="Li Y."/>
            <person name="Zhou Q."/>
            <person name="Bi G."/>
            <person name="Li C."/>
            <person name="Du R."/>
            <person name="Wang X."/>
            <person name="Sun T."/>
            <person name="Guo L."/>
            <person name="Liang H."/>
            <person name="Lu P."/>
            <person name="Wu Y."/>
            <person name="Zhang Z."/>
            <person name="Ro D.K."/>
            <person name="Shang Y."/>
            <person name="Huang S."/>
            <person name="Yan J."/>
        </authorList>
    </citation>
    <scope>NUCLEOTIDE SEQUENCE [LARGE SCALE GENOMIC DNA]</scope>
    <source>
        <strain evidence="5">Ta-2019</strain>
    </source>
</reference>
<evidence type="ECO:0000259" key="4">
    <source>
        <dbReference type="PROSITE" id="PS51294"/>
    </source>
</evidence>
<dbReference type="OMA" id="FIENAWH"/>
<gene>
    <name evidence="5" type="ORF">KI387_032510</name>
</gene>
<feature type="non-terminal residue" evidence="5">
    <location>
        <position position="276"/>
    </location>
</feature>
<feature type="non-terminal residue" evidence="5">
    <location>
        <position position="1"/>
    </location>
</feature>
<keyword evidence="3" id="KW-0539">Nucleus</keyword>
<evidence type="ECO:0000256" key="3">
    <source>
        <dbReference type="ARBA" id="ARBA00023242"/>
    </source>
</evidence>
<dbReference type="InterPro" id="IPR046955">
    <property type="entry name" value="PHR1-like"/>
</dbReference>
<dbReference type="GO" id="GO:0003700">
    <property type="term" value="F:DNA-binding transcription factor activity"/>
    <property type="evidence" value="ECO:0007669"/>
    <property type="project" value="InterPro"/>
</dbReference>
<dbReference type="InterPro" id="IPR017930">
    <property type="entry name" value="Myb_dom"/>
</dbReference>
<dbReference type="FunFam" id="1.10.10.60:FF:000007">
    <property type="entry name" value="Two-component response regulator"/>
    <property type="match status" value="1"/>
</dbReference>
<keyword evidence="1" id="KW-0805">Transcription regulation</keyword>
<protein>
    <recommendedName>
        <fullName evidence="4">HTH myb-type domain-containing protein</fullName>
    </recommendedName>
</protein>
<sequence length="276" mass="31720">RLRNMSSSERRGSVRQYTRSKCPRLRWSPHLHHCFENAVQQLGGQDKATPKLILQLLNVKGLTISHVKSHLQMYRSTKNDNANSAESEQKRLPRQQILTRLWTEQFNSFSVLGGTNSPIPEDISSQPSNMSRSFPDLIQKENSVDSSAQNQWDISLFKQDAENFMNEFIENAWHKNREKLMFSESSATTISSSNSVSHNASKIEDIENLVRLLLSDHQYQQTELEKPLMSSSPCELQLLQRLNLKNGITAFWQNNEVQCGKIDNKKRKTSTKDQNS</sequence>
<dbReference type="Gene3D" id="1.10.10.60">
    <property type="entry name" value="Homeodomain-like"/>
    <property type="match status" value="1"/>
</dbReference>
<evidence type="ECO:0000256" key="2">
    <source>
        <dbReference type="ARBA" id="ARBA00023163"/>
    </source>
</evidence>
<dbReference type="PANTHER" id="PTHR31314">
    <property type="entry name" value="MYB FAMILY TRANSCRIPTION FACTOR PHL7-LIKE"/>
    <property type="match status" value="1"/>
</dbReference>
<evidence type="ECO:0000313" key="5">
    <source>
        <dbReference type="EMBL" id="KAH9288393.1"/>
    </source>
</evidence>
<dbReference type="InterPro" id="IPR001005">
    <property type="entry name" value="SANT/Myb"/>
</dbReference>
<dbReference type="SUPFAM" id="SSF46689">
    <property type="entry name" value="Homeodomain-like"/>
    <property type="match status" value="1"/>
</dbReference>
<dbReference type="PANTHER" id="PTHR31314:SF164">
    <property type="entry name" value="HTH MYB-TYPE DOMAIN-CONTAINING PROTEIN"/>
    <property type="match status" value="1"/>
</dbReference>
<dbReference type="AlphaFoldDB" id="A0AA38C2M3"/>
<dbReference type="EMBL" id="JAHRHJ020003813">
    <property type="protein sequence ID" value="KAH9288393.1"/>
    <property type="molecule type" value="Genomic_DNA"/>
</dbReference>